<dbReference type="EMBL" id="JAVRER010000015">
    <property type="protein sequence ID" value="MDT0416345.1"/>
    <property type="molecule type" value="Genomic_DNA"/>
</dbReference>
<sequence>MPKHDKGTLPHDRDKGSLPHDRPEGDDMAKKIAIRPLDKKETTGESGGNGGA</sequence>
<dbReference type="AlphaFoldDB" id="A0ABD5E4U5"/>
<dbReference type="Proteomes" id="UP001183607">
    <property type="component" value="Unassembled WGS sequence"/>
</dbReference>
<gene>
    <name evidence="2" type="ORF">RM574_12675</name>
</gene>
<name>A0ABD5E4U5_9ACTN</name>
<proteinExistence type="predicted"/>
<comment type="caution">
    <text evidence="2">The sequence shown here is derived from an EMBL/GenBank/DDBJ whole genome shotgun (WGS) entry which is preliminary data.</text>
</comment>
<dbReference type="RefSeq" id="WP_162499621.1">
    <property type="nucleotide sequence ID" value="NZ_JAVRER010000015.1"/>
</dbReference>
<accession>A0ABD5E4U5</accession>
<feature type="compositionally biased region" description="Basic and acidic residues" evidence="1">
    <location>
        <begin position="1"/>
        <end position="43"/>
    </location>
</feature>
<reference evidence="3" key="1">
    <citation type="submission" date="2023-07" db="EMBL/GenBank/DDBJ databases">
        <title>30 novel species of actinomycetes from the DSMZ collection.</title>
        <authorList>
            <person name="Nouioui I."/>
        </authorList>
    </citation>
    <scope>NUCLEOTIDE SEQUENCE [LARGE SCALE GENOMIC DNA]</scope>
    <source>
        <strain evidence="3">DSM 41982</strain>
    </source>
</reference>
<evidence type="ECO:0000313" key="2">
    <source>
        <dbReference type="EMBL" id="MDT0416345.1"/>
    </source>
</evidence>
<feature type="region of interest" description="Disordered" evidence="1">
    <location>
        <begin position="1"/>
        <end position="52"/>
    </location>
</feature>
<evidence type="ECO:0000313" key="3">
    <source>
        <dbReference type="Proteomes" id="UP001183607"/>
    </source>
</evidence>
<protein>
    <submittedName>
        <fullName evidence="2">Uncharacterized protein</fullName>
    </submittedName>
</protein>
<organism evidence="2 3">
    <name type="scientific">Streptomyces evansiae</name>
    <dbReference type="NCBI Taxonomy" id="3075535"/>
    <lineage>
        <taxon>Bacteria</taxon>
        <taxon>Bacillati</taxon>
        <taxon>Actinomycetota</taxon>
        <taxon>Actinomycetes</taxon>
        <taxon>Kitasatosporales</taxon>
        <taxon>Streptomycetaceae</taxon>
        <taxon>Streptomyces</taxon>
    </lineage>
</organism>
<evidence type="ECO:0000256" key="1">
    <source>
        <dbReference type="SAM" id="MobiDB-lite"/>
    </source>
</evidence>